<gene>
    <name evidence="2" type="ORF">Terrestrivirus4_151</name>
</gene>
<protein>
    <submittedName>
        <fullName evidence="2">Uncharacterized protein</fullName>
    </submittedName>
</protein>
<feature type="compositionally biased region" description="Acidic residues" evidence="1">
    <location>
        <begin position="387"/>
        <end position="396"/>
    </location>
</feature>
<organism evidence="2">
    <name type="scientific">Terrestrivirus sp</name>
    <dbReference type="NCBI Taxonomy" id="2487775"/>
    <lineage>
        <taxon>Viruses</taxon>
        <taxon>Varidnaviria</taxon>
        <taxon>Bamfordvirae</taxon>
        <taxon>Nucleocytoviricota</taxon>
        <taxon>Megaviricetes</taxon>
        <taxon>Imitervirales</taxon>
        <taxon>Mimiviridae</taxon>
        <taxon>Klosneuvirinae</taxon>
    </lineage>
</organism>
<dbReference type="PANTHER" id="PTHR31252">
    <property type="entry name" value="DUF4419 DOMAIN-CONTAINING PROTEIN"/>
    <property type="match status" value="1"/>
</dbReference>
<accession>A0A3G4ZR90</accession>
<feature type="region of interest" description="Disordered" evidence="1">
    <location>
        <begin position="371"/>
        <end position="396"/>
    </location>
</feature>
<dbReference type="PANTHER" id="PTHR31252:SF11">
    <property type="entry name" value="DUF4419 DOMAIN-CONTAINING PROTEIN"/>
    <property type="match status" value="1"/>
</dbReference>
<dbReference type="Pfam" id="PF14388">
    <property type="entry name" value="DUF4419"/>
    <property type="match status" value="1"/>
</dbReference>
<dbReference type="InterPro" id="IPR025533">
    <property type="entry name" value="DUF4419"/>
</dbReference>
<dbReference type="EMBL" id="MK071982">
    <property type="protein sequence ID" value="AYV76103.1"/>
    <property type="molecule type" value="Genomic_DNA"/>
</dbReference>
<name>A0A3G4ZR90_9VIRU</name>
<reference evidence="2" key="1">
    <citation type="submission" date="2018-10" db="EMBL/GenBank/DDBJ databases">
        <title>Hidden diversity of soil giant viruses.</title>
        <authorList>
            <person name="Schulz F."/>
            <person name="Alteio L."/>
            <person name="Goudeau D."/>
            <person name="Ryan E.M."/>
            <person name="Malmstrom R.R."/>
            <person name="Blanchard J."/>
            <person name="Woyke T."/>
        </authorList>
    </citation>
    <scope>NUCLEOTIDE SEQUENCE</scope>
    <source>
        <strain evidence="2">TEV1</strain>
    </source>
</reference>
<sequence>MKFNVQPEKVPVAQYKNFRELNPKKAWEQFGGVEACSKIVDENNWPCVSLFGKANLFAEAVHIAFYKHYPLIISPDVVWITIAQGVAQHVAQNQEKLRNKFVGFEGTQTLVVSRPEFVKGSNDNDWEGVFPDFASQIEEFLKDETKGLFQSDFSTTTPTDKMVSQIVLMDIVKKYFKYDMMCGCGIPWIELTGTVQDWELIKQKVQRIKDLGMDLDFWVDQLLPVLDHFIEASKGNPDLDFWQSVCNFHGLSGSMEEPITGWIQVFFPYDRNGQKNWMEHWKLAYDAMKEFGFEKLTGERGRWGDEMENGDGLKLHEIPSGLSKAPVNYVDVPSRKTYPMEFYGGLVSLHQDPDSKALKIKTGWAVVEKVEKTSQDRTKSKKKASYSDDEETSLFD</sequence>
<proteinExistence type="predicted"/>
<evidence type="ECO:0000313" key="2">
    <source>
        <dbReference type="EMBL" id="AYV76103.1"/>
    </source>
</evidence>
<evidence type="ECO:0000256" key="1">
    <source>
        <dbReference type="SAM" id="MobiDB-lite"/>
    </source>
</evidence>